<keyword evidence="1" id="KW-0812">Transmembrane</keyword>
<gene>
    <name evidence="2" type="ORF">SDC9_102241</name>
</gene>
<protein>
    <recommendedName>
        <fullName evidence="3">Zinc-finger domain-containing protein</fullName>
    </recommendedName>
</protein>
<feature type="transmembrane region" description="Helical" evidence="1">
    <location>
        <begin position="78"/>
        <end position="98"/>
    </location>
</feature>
<accession>A0A645B131</accession>
<reference evidence="2" key="1">
    <citation type="submission" date="2019-08" db="EMBL/GenBank/DDBJ databases">
        <authorList>
            <person name="Kucharzyk K."/>
            <person name="Murdoch R.W."/>
            <person name="Higgins S."/>
            <person name="Loffler F."/>
        </authorList>
    </citation>
    <scope>NUCLEOTIDE SEQUENCE</scope>
</reference>
<organism evidence="2">
    <name type="scientific">bioreactor metagenome</name>
    <dbReference type="NCBI Taxonomy" id="1076179"/>
    <lineage>
        <taxon>unclassified sequences</taxon>
        <taxon>metagenomes</taxon>
        <taxon>ecological metagenomes</taxon>
    </lineage>
</organism>
<dbReference type="EMBL" id="VSSQ01015276">
    <property type="protein sequence ID" value="MPM55444.1"/>
    <property type="molecule type" value="Genomic_DNA"/>
</dbReference>
<keyword evidence="1" id="KW-1133">Transmembrane helix</keyword>
<comment type="caution">
    <text evidence="2">The sequence shown here is derived from an EMBL/GenBank/DDBJ whole genome shotgun (WGS) entry which is preliminary data.</text>
</comment>
<dbReference type="AlphaFoldDB" id="A0A645B131"/>
<keyword evidence="1" id="KW-0472">Membrane</keyword>
<evidence type="ECO:0000256" key="1">
    <source>
        <dbReference type="SAM" id="Phobius"/>
    </source>
</evidence>
<evidence type="ECO:0000313" key="2">
    <source>
        <dbReference type="EMBL" id="MPM55444.1"/>
    </source>
</evidence>
<evidence type="ECO:0008006" key="3">
    <source>
        <dbReference type="Google" id="ProtNLM"/>
    </source>
</evidence>
<name>A0A645B131_9ZZZZ</name>
<sequence>MNTFDSGGHLTDDALQALLSGGPLTELDRLEIAEHLEFCDACLLRSVERLPNEAQLSPAHSCRNTLWPRIRRRNARELAGRFATAAAAIAIAASLWSFNVFGGLVTGSAALSDSALSALHQADFPQQAQQLDRALGDSLARLSELFSFGGGATD</sequence>
<proteinExistence type="predicted"/>